<dbReference type="Proteomes" id="UP000499080">
    <property type="component" value="Unassembled WGS sequence"/>
</dbReference>
<name>A0A4Y2WE21_ARAVE</name>
<accession>A0A4Y2WE21</accession>
<reference evidence="1 2" key="1">
    <citation type="journal article" date="2019" name="Sci. Rep.">
        <title>Orb-weaving spider Araneus ventricosus genome elucidates the spidroin gene catalogue.</title>
        <authorList>
            <person name="Kono N."/>
            <person name="Nakamura H."/>
            <person name="Ohtoshi R."/>
            <person name="Moran D.A.P."/>
            <person name="Shinohara A."/>
            <person name="Yoshida Y."/>
            <person name="Fujiwara M."/>
            <person name="Mori M."/>
            <person name="Tomita M."/>
            <person name="Arakawa K."/>
        </authorList>
    </citation>
    <scope>NUCLEOTIDE SEQUENCE [LARGE SCALE GENOMIC DNA]</scope>
</reference>
<protein>
    <submittedName>
        <fullName evidence="1">Uncharacterized protein</fullName>
    </submittedName>
</protein>
<keyword evidence="2" id="KW-1185">Reference proteome</keyword>
<dbReference type="EMBL" id="BGPR01059464">
    <property type="protein sequence ID" value="GBO35479.1"/>
    <property type="molecule type" value="Genomic_DNA"/>
</dbReference>
<evidence type="ECO:0000313" key="1">
    <source>
        <dbReference type="EMBL" id="GBO35479.1"/>
    </source>
</evidence>
<dbReference type="AlphaFoldDB" id="A0A4Y2WE21"/>
<comment type="caution">
    <text evidence="1">The sequence shown here is derived from an EMBL/GenBank/DDBJ whole genome shotgun (WGS) entry which is preliminary data.</text>
</comment>
<sequence>MESNEECPALKSCNNAIPFLAHPFRQVIHGPSTQSKSIRYGSLRFLNCIDDVLPSKRATPAAPVFSKPHLPRIYTGRISAFVARQSEWSGWIYILHTPLQFSSVIRIGERF</sequence>
<gene>
    <name evidence="1" type="ORF">AVEN_195578_1</name>
</gene>
<proteinExistence type="predicted"/>
<organism evidence="1 2">
    <name type="scientific">Araneus ventricosus</name>
    <name type="common">Orbweaver spider</name>
    <name type="synonym">Epeira ventricosa</name>
    <dbReference type="NCBI Taxonomy" id="182803"/>
    <lineage>
        <taxon>Eukaryota</taxon>
        <taxon>Metazoa</taxon>
        <taxon>Ecdysozoa</taxon>
        <taxon>Arthropoda</taxon>
        <taxon>Chelicerata</taxon>
        <taxon>Arachnida</taxon>
        <taxon>Araneae</taxon>
        <taxon>Araneomorphae</taxon>
        <taxon>Entelegynae</taxon>
        <taxon>Araneoidea</taxon>
        <taxon>Araneidae</taxon>
        <taxon>Araneus</taxon>
    </lineage>
</organism>
<evidence type="ECO:0000313" key="2">
    <source>
        <dbReference type="Proteomes" id="UP000499080"/>
    </source>
</evidence>